<dbReference type="OrthoDB" id="5969667at2759"/>
<keyword evidence="3" id="KW-1185">Reference proteome</keyword>
<feature type="compositionally biased region" description="Basic and acidic residues" evidence="1">
    <location>
        <begin position="1"/>
        <end position="11"/>
    </location>
</feature>
<evidence type="ECO:0000256" key="1">
    <source>
        <dbReference type="SAM" id="MobiDB-lite"/>
    </source>
</evidence>
<dbReference type="Proteomes" id="UP001163046">
    <property type="component" value="Unassembled WGS sequence"/>
</dbReference>
<feature type="region of interest" description="Disordered" evidence="1">
    <location>
        <begin position="1"/>
        <end position="32"/>
    </location>
</feature>
<dbReference type="AlphaFoldDB" id="A0A9W9YDS8"/>
<evidence type="ECO:0000313" key="2">
    <source>
        <dbReference type="EMBL" id="KAJ7336053.1"/>
    </source>
</evidence>
<name>A0A9W9YDS8_9CNID</name>
<sequence length="140" mass="14969">MVGVAKKEHSKYASSQRKTGGGEKPASPKSAIKRLIELFGDDPAFSGISGGVESETDSNPSTSTAQETILIFAEPEIGSATEPQLQCSLPQVPLDGGVDSSLVQMQDPVLLLPTLSQSTRFSQLDHHKRLQQAKKKEGNH</sequence>
<proteinExistence type="predicted"/>
<protein>
    <submittedName>
        <fullName evidence="2">Uncharacterized protein</fullName>
    </submittedName>
</protein>
<organism evidence="2 3">
    <name type="scientific">Desmophyllum pertusum</name>
    <dbReference type="NCBI Taxonomy" id="174260"/>
    <lineage>
        <taxon>Eukaryota</taxon>
        <taxon>Metazoa</taxon>
        <taxon>Cnidaria</taxon>
        <taxon>Anthozoa</taxon>
        <taxon>Hexacorallia</taxon>
        <taxon>Scleractinia</taxon>
        <taxon>Caryophylliina</taxon>
        <taxon>Caryophylliidae</taxon>
        <taxon>Desmophyllum</taxon>
    </lineage>
</organism>
<reference evidence="2" key="1">
    <citation type="submission" date="2023-01" db="EMBL/GenBank/DDBJ databases">
        <title>Genome assembly of the deep-sea coral Lophelia pertusa.</title>
        <authorList>
            <person name="Herrera S."/>
            <person name="Cordes E."/>
        </authorList>
    </citation>
    <scope>NUCLEOTIDE SEQUENCE</scope>
    <source>
        <strain evidence="2">USNM1676648</strain>
        <tissue evidence="2">Polyp</tissue>
    </source>
</reference>
<evidence type="ECO:0000313" key="3">
    <source>
        <dbReference type="Proteomes" id="UP001163046"/>
    </source>
</evidence>
<gene>
    <name evidence="2" type="ORF">OS493_013428</name>
</gene>
<accession>A0A9W9YDS8</accession>
<comment type="caution">
    <text evidence="2">The sequence shown here is derived from an EMBL/GenBank/DDBJ whole genome shotgun (WGS) entry which is preliminary data.</text>
</comment>
<dbReference type="EMBL" id="MU827783">
    <property type="protein sequence ID" value="KAJ7336053.1"/>
    <property type="molecule type" value="Genomic_DNA"/>
</dbReference>
<feature type="region of interest" description="Disordered" evidence="1">
    <location>
        <begin position="46"/>
        <end position="65"/>
    </location>
</feature>
<feature type="region of interest" description="Disordered" evidence="1">
    <location>
        <begin position="121"/>
        <end position="140"/>
    </location>
</feature>